<keyword evidence="3" id="KW-0479">Metal-binding</keyword>
<dbReference type="NCBIfam" id="NF006365">
    <property type="entry name" value="PRK08588.1"/>
    <property type="match status" value="1"/>
</dbReference>
<dbReference type="CDD" id="cd08659">
    <property type="entry name" value="M20_ArgE_DapE-like"/>
    <property type="match status" value="1"/>
</dbReference>
<sequence length="289" mass="31348">MIQADTIYGRGSVDMKGGLAAMTVALATLHRNHFAGHIRFIVTVGEEYGAPGSRQLTQAGVVDDIDALVVGEPTDHHIEYAHAGSFNYKVHSQGLAGHSSRPELAKNAIEPLADFIVRERHLFDDAPTDPVIGALVHSVTVINGGAQVNTIPDTASLAGNVRPTPSFTNQMVTERLQSLVDSLNKEPDSELTFELTHSFFPVYTEPTDPLVQIAQQVAEKAFDQRIPLTISHGATDASEFTKSDSHFPTIILGPGDNHLSHQINEHLPLADYRAAITTYIDLAQAYFAH</sequence>
<evidence type="ECO:0000256" key="2">
    <source>
        <dbReference type="ARBA" id="ARBA00006247"/>
    </source>
</evidence>
<dbReference type="InterPro" id="IPR050072">
    <property type="entry name" value="Peptidase_M20A"/>
</dbReference>
<dbReference type="Gene3D" id="3.30.70.360">
    <property type="match status" value="1"/>
</dbReference>
<dbReference type="InterPro" id="IPR036264">
    <property type="entry name" value="Bact_exopeptidase_dim_dom"/>
</dbReference>
<evidence type="ECO:0000259" key="6">
    <source>
        <dbReference type="Pfam" id="PF07687"/>
    </source>
</evidence>
<dbReference type="PANTHER" id="PTHR43808">
    <property type="entry name" value="ACETYLORNITHINE DEACETYLASE"/>
    <property type="match status" value="1"/>
</dbReference>
<dbReference type="InterPro" id="IPR011650">
    <property type="entry name" value="Peptidase_M20_dimer"/>
</dbReference>
<dbReference type="GO" id="GO:0016787">
    <property type="term" value="F:hydrolase activity"/>
    <property type="evidence" value="ECO:0007669"/>
    <property type="project" value="UniProtKB-KW"/>
</dbReference>
<gene>
    <name evidence="7" type="ORF">IV56_GL000090</name>
</gene>
<evidence type="ECO:0000256" key="3">
    <source>
        <dbReference type="ARBA" id="ARBA00022723"/>
    </source>
</evidence>
<feature type="domain" description="Peptidase M20 dimerisation" evidence="6">
    <location>
        <begin position="80"/>
        <end position="186"/>
    </location>
</feature>
<accession>A0A0R2MZF0</accession>
<keyword evidence="4" id="KW-0378">Hydrolase</keyword>
<dbReference type="InterPro" id="IPR002933">
    <property type="entry name" value="Peptidase_M20"/>
</dbReference>
<dbReference type="STRING" id="1293598.IV56_GL000090"/>
<dbReference type="Pfam" id="PF01546">
    <property type="entry name" value="Peptidase_M20"/>
    <property type="match status" value="1"/>
</dbReference>
<dbReference type="PATRIC" id="fig|1293598.4.peg.91"/>
<protein>
    <submittedName>
        <fullName evidence="7">Succinyl-diaminopimelate desuccinylase</fullName>
    </submittedName>
</protein>
<dbReference type="SUPFAM" id="SSF53187">
    <property type="entry name" value="Zn-dependent exopeptidases"/>
    <property type="match status" value="1"/>
</dbReference>
<dbReference type="AlphaFoldDB" id="A0A0R2MZF0"/>
<name>A0A0R2MZF0_9LACO</name>
<dbReference type="PANTHER" id="PTHR43808:SF8">
    <property type="entry name" value="PEPTIDASE M20 DIMERISATION DOMAIN-CONTAINING PROTEIN"/>
    <property type="match status" value="1"/>
</dbReference>
<dbReference type="PROSITE" id="PS00759">
    <property type="entry name" value="ARGE_DAPE_CPG2_2"/>
    <property type="match status" value="1"/>
</dbReference>
<evidence type="ECO:0000313" key="7">
    <source>
        <dbReference type="EMBL" id="KRO17611.1"/>
    </source>
</evidence>
<dbReference type="Proteomes" id="UP000050969">
    <property type="component" value="Unassembled WGS sequence"/>
</dbReference>
<dbReference type="Gene3D" id="3.40.630.10">
    <property type="entry name" value="Zn peptidases"/>
    <property type="match status" value="1"/>
</dbReference>
<comment type="similarity">
    <text evidence="2">Belongs to the peptidase M20A family.</text>
</comment>
<reference evidence="7 8" key="1">
    <citation type="journal article" date="2015" name="Genome Announc.">
        <title>Expanding the biotechnology potential of lactobacilli through comparative genomics of 213 strains and associated genera.</title>
        <authorList>
            <person name="Sun Z."/>
            <person name="Harris H.M."/>
            <person name="McCann A."/>
            <person name="Guo C."/>
            <person name="Argimon S."/>
            <person name="Zhang W."/>
            <person name="Yang X."/>
            <person name="Jeffery I.B."/>
            <person name="Cooney J.C."/>
            <person name="Kagawa T.F."/>
            <person name="Liu W."/>
            <person name="Song Y."/>
            <person name="Salvetti E."/>
            <person name="Wrobel A."/>
            <person name="Rasinkangas P."/>
            <person name="Parkhill J."/>
            <person name="Rea M.C."/>
            <person name="O'Sullivan O."/>
            <person name="Ritari J."/>
            <person name="Douillard F.P."/>
            <person name="Paul Ross R."/>
            <person name="Yang R."/>
            <person name="Briner A.E."/>
            <person name="Felis G.E."/>
            <person name="de Vos W.M."/>
            <person name="Barrangou R."/>
            <person name="Klaenhammer T.R."/>
            <person name="Caufield P.W."/>
            <person name="Cui Y."/>
            <person name="Zhang H."/>
            <person name="O'Toole P.W."/>
        </authorList>
    </citation>
    <scope>NUCLEOTIDE SEQUENCE [LARGE SCALE GENOMIC DNA]</scope>
    <source>
        <strain evidence="7 8">DSM 24301</strain>
    </source>
</reference>
<comment type="cofactor">
    <cofactor evidence="1">
        <name>Zn(2+)</name>
        <dbReference type="ChEBI" id="CHEBI:29105"/>
    </cofactor>
</comment>
<dbReference type="SUPFAM" id="SSF55031">
    <property type="entry name" value="Bacterial exopeptidase dimerisation domain"/>
    <property type="match status" value="1"/>
</dbReference>
<comment type="caution">
    <text evidence="7">The sequence shown here is derived from an EMBL/GenBank/DDBJ whole genome shotgun (WGS) entry which is preliminary data.</text>
</comment>
<dbReference type="InterPro" id="IPR001261">
    <property type="entry name" value="ArgE/DapE_CS"/>
</dbReference>
<dbReference type="GO" id="GO:0046872">
    <property type="term" value="F:metal ion binding"/>
    <property type="evidence" value="ECO:0007669"/>
    <property type="project" value="UniProtKB-KW"/>
</dbReference>
<keyword evidence="8" id="KW-1185">Reference proteome</keyword>
<evidence type="ECO:0000256" key="4">
    <source>
        <dbReference type="ARBA" id="ARBA00022801"/>
    </source>
</evidence>
<organism evidence="7 8">
    <name type="scientific">Lacticaseibacillus saniviri JCM 17471 = DSM 24301</name>
    <dbReference type="NCBI Taxonomy" id="1293598"/>
    <lineage>
        <taxon>Bacteria</taxon>
        <taxon>Bacillati</taxon>
        <taxon>Bacillota</taxon>
        <taxon>Bacilli</taxon>
        <taxon>Lactobacillales</taxon>
        <taxon>Lactobacillaceae</taxon>
        <taxon>Lacticaseibacillus</taxon>
    </lineage>
</organism>
<dbReference type="Pfam" id="PF07687">
    <property type="entry name" value="M20_dimer"/>
    <property type="match status" value="1"/>
</dbReference>
<dbReference type="EMBL" id="JQCE01000010">
    <property type="protein sequence ID" value="KRO17611.1"/>
    <property type="molecule type" value="Genomic_DNA"/>
</dbReference>
<evidence type="ECO:0000256" key="1">
    <source>
        <dbReference type="ARBA" id="ARBA00001947"/>
    </source>
</evidence>
<evidence type="ECO:0000313" key="8">
    <source>
        <dbReference type="Proteomes" id="UP000050969"/>
    </source>
</evidence>
<proteinExistence type="inferred from homology"/>
<keyword evidence="5" id="KW-0862">Zinc</keyword>
<evidence type="ECO:0000256" key="5">
    <source>
        <dbReference type="ARBA" id="ARBA00022833"/>
    </source>
</evidence>